<comment type="caution">
    <text evidence="2">The sequence shown here is derived from an EMBL/GenBank/DDBJ whole genome shotgun (WGS) entry which is preliminary data.</text>
</comment>
<organism evidence="2">
    <name type="scientific">bioreactor metagenome</name>
    <dbReference type="NCBI Taxonomy" id="1076179"/>
    <lineage>
        <taxon>unclassified sequences</taxon>
        <taxon>metagenomes</taxon>
        <taxon>ecological metagenomes</taxon>
    </lineage>
</organism>
<feature type="domain" description="Phosphodiester glycosidase" evidence="1">
    <location>
        <begin position="51"/>
        <end position="181"/>
    </location>
</feature>
<protein>
    <recommendedName>
        <fullName evidence="1">Phosphodiester glycosidase domain-containing protein</fullName>
    </recommendedName>
</protein>
<dbReference type="PANTHER" id="PTHR40446:SF2">
    <property type="entry name" value="N-ACETYLGLUCOSAMINE-1-PHOSPHODIESTER ALPHA-N-ACETYLGLUCOSAMINIDASE"/>
    <property type="match status" value="1"/>
</dbReference>
<dbReference type="PANTHER" id="PTHR40446">
    <property type="entry name" value="N-ACETYLGLUCOSAMINE-1-PHOSPHODIESTER ALPHA-N-ACETYLGLUCOSAMINIDASE"/>
    <property type="match status" value="1"/>
</dbReference>
<gene>
    <name evidence="2" type="ORF">SDC9_144659</name>
</gene>
<evidence type="ECO:0000259" key="1">
    <source>
        <dbReference type="Pfam" id="PF09992"/>
    </source>
</evidence>
<sequence>MAALQLSELVSSIVAISGDNFTYHDSVAVRNGVEWDNTLPVYGDLCVLYYDGTMETYPDTVKRADVDAIYARKPYQIWTFGPELLVDGEIPASFPNSKANPLSGVGYYEPGHYCFILVDGRQKGYSVGMNYADFAKVFYDLGCKVAYNLDGGDTAVMTFNGAWRSQPQDGSPRETSDILYICEPDPVGIGQ</sequence>
<dbReference type="InterPro" id="IPR018711">
    <property type="entry name" value="NAGPA"/>
</dbReference>
<name>A0A645E7D0_9ZZZZ</name>
<evidence type="ECO:0000313" key="2">
    <source>
        <dbReference type="EMBL" id="MPM97486.1"/>
    </source>
</evidence>
<dbReference type="Pfam" id="PF09992">
    <property type="entry name" value="NAGPA"/>
    <property type="match status" value="1"/>
</dbReference>
<dbReference type="AlphaFoldDB" id="A0A645E7D0"/>
<proteinExistence type="predicted"/>
<accession>A0A645E7D0</accession>
<dbReference type="EMBL" id="VSSQ01043761">
    <property type="protein sequence ID" value="MPM97486.1"/>
    <property type="molecule type" value="Genomic_DNA"/>
</dbReference>
<reference evidence="2" key="1">
    <citation type="submission" date="2019-08" db="EMBL/GenBank/DDBJ databases">
        <authorList>
            <person name="Kucharzyk K."/>
            <person name="Murdoch R.W."/>
            <person name="Higgins S."/>
            <person name="Loffler F."/>
        </authorList>
    </citation>
    <scope>NUCLEOTIDE SEQUENCE</scope>
</reference>